<dbReference type="InterPro" id="IPR023346">
    <property type="entry name" value="Lysozyme-like_dom_sf"/>
</dbReference>
<feature type="signal peptide" evidence="1">
    <location>
        <begin position="1"/>
        <end position="23"/>
    </location>
</feature>
<dbReference type="Gene3D" id="1.10.530.10">
    <property type="match status" value="1"/>
</dbReference>
<accession>A0A0B1R3U3</accession>
<feature type="chain" id="PRO_5002063374" evidence="1">
    <location>
        <begin position="24"/>
        <end position="154"/>
    </location>
</feature>
<keyword evidence="1" id="KW-0732">Signal</keyword>
<organism evidence="3 4">
    <name type="scientific">Pantoea rodasii</name>
    <dbReference type="NCBI Taxonomy" id="1076549"/>
    <lineage>
        <taxon>Bacteria</taxon>
        <taxon>Pseudomonadati</taxon>
        <taxon>Pseudomonadota</taxon>
        <taxon>Gammaproteobacteria</taxon>
        <taxon>Enterobacterales</taxon>
        <taxon>Erwiniaceae</taxon>
        <taxon>Pantoea</taxon>
    </lineage>
</organism>
<dbReference type="RefSeq" id="WP_024082732.1">
    <property type="nucleotide sequence ID" value="NZ_JTJJ01000102.1"/>
</dbReference>
<reference evidence="3 4" key="1">
    <citation type="submission" date="2014-11" db="EMBL/GenBank/DDBJ databases">
        <title>Genome sequencing of Pantoea rodasii ND03.</title>
        <authorList>
            <person name="Muhamad Yunos N.Y."/>
            <person name="Chan K.-G."/>
        </authorList>
    </citation>
    <scope>NUCLEOTIDE SEQUENCE [LARGE SCALE GENOMIC DNA]</scope>
    <source>
        <strain evidence="3 4">ND03</strain>
    </source>
</reference>
<dbReference type="Proteomes" id="UP000030853">
    <property type="component" value="Unassembled WGS sequence"/>
</dbReference>
<evidence type="ECO:0000313" key="3">
    <source>
        <dbReference type="EMBL" id="KHJ65877.1"/>
    </source>
</evidence>
<name>A0A0B1R3U3_9GAMM</name>
<comment type="caution">
    <text evidence="3">The sequence shown here is derived from an EMBL/GenBank/DDBJ whole genome shotgun (WGS) entry which is preliminary data.</text>
</comment>
<evidence type="ECO:0000313" key="4">
    <source>
        <dbReference type="Proteomes" id="UP000030853"/>
    </source>
</evidence>
<dbReference type="AlphaFoldDB" id="A0A0B1R3U3"/>
<dbReference type="SUPFAM" id="SSF53955">
    <property type="entry name" value="Lysozyme-like"/>
    <property type="match status" value="1"/>
</dbReference>
<feature type="domain" description="Transglycosylase SLT" evidence="2">
    <location>
        <begin position="25"/>
        <end position="143"/>
    </location>
</feature>
<gene>
    <name evidence="3" type="ORF">QU24_22110</name>
</gene>
<protein>
    <submittedName>
        <fullName evidence="3">Lytic transglycosylase</fullName>
    </submittedName>
</protein>
<dbReference type="InterPro" id="IPR008258">
    <property type="entry name" value="Transglycosylase_SLT_dom_1"/>
</dbReference>
<evidence type="ECO:0000256" key="1">
    <source>
        <dbReference type="SAM" id="SignalP"/>
    </source>
</evidence>
<proteinExistence type="predicted"/>
<sequence length="154" mass="17186">MKKLFPLLLATGLMLCASHPALAFCYNEAGARYHVDPQLLRSISKVESGFNPGAVGYNRNKKGLVTSRDFGLMQINSTHVPQLRTMGVLQSEQDLLTKPCLNVMVGAWILARHLQVCGVTWECLGSYNAGFADDNTARRMLYARKVYADYMARR</sequence>
<dbReference type="EMBL" id="JTJJ01000102">
    <property type="protein sequence ID" value="KHJ65877.1"/>
    <property type="molecule type" value="Genomic_DNA"/>
</dbReference>
<dbReference type="CDD" id="cd13400">
    <property type="entry name" value="LT_IagB-like"/>
    <property type="match status" value="1"/>
</dbReference>
<dbReference type="Pfam" id="PF01464">
    <property type="entry name" value="SLT"/>
    <property type="match status" value="1"/>
</dbReference>
<evidence type="ECO:0000259" key="2">
    <source>
        <dbReference type="Pfam" id="PF01464"/>
    </source>
</evidence>